<keyword evidence="1" id="KW-0472">Membrane</keyword>
<keyword evidence="3" id="KW-1185">Reference proteome</keyword>
<comment type="caution">
    <text evidence="2">The sequence shown here is derived from an EMBL/GenBank/DDBJ whole genome shotgun (WGS) entry which is preliminary data.</text>
</comment>
<keyword evidence="1" id="KW-0812">Transmembrane</keyword>
<protein>
    <submittedName>
        <fullName evidence="2">Uncharacterized protein</fullName>
    </submittedName>
</protein>
<sequence>MDCKQELDKIGFVRQGLQSVRSKKPRNHLRGLLIMVPRPGIEPGTRGFSIWILVLLMIYCIDFIAFFLCDIVTNTCHKTKNRLTKNALGSTLIKG</sequence>
<dbReference type="EMBL" id="LSNE01000020">
    <property type="protein sequence ID" value="KXI26709.1"/>
    <property type="molecule type" value="Genomic_DNA"/>
</dbReference>
<organism evidence="2 3">
    <name type="scientific">Paraglaciecola hydrolytica</name>
    <dbReference type="NCBI Taxonomy" id="1799789"/>
    <lineage>
        <taxon>Bacteria</taxon>
        <taxon>Pseudomonadati</taxon>
        <taxon>Pseudomonadota</taxon>
        <taxon>Gammaproteobacteria</taxon>
        <taxon>Alteromonadales</taxon>
        <taxon>Alteromonadaceae</taxon>
        <taxon>Paraglaciecola</taxon>
    </lineage>
</organism>
<evidence type="ECO:0000256" key="1">
    <source>
        <dbReference type="SAM" id="Phobius"/>
    </source>
</evidence>
<feature type="transmembrane region" description="Helical" evidence="1">
    <location>
        <begin position="48"/>
        <end position="72"/>
    </location>
</feature>
<proteinExistence type="predicted"/>
<evidence type="ECO:0000313" key="3">
    <source>
        <dbReference type="Proteomes" id="UP000070299"/>
    </source>
</evidence>
<gene>
    <name evidence="2" type="ORF">AX660_02735</name>
</gene>
<name>A0A148KKA3_9ALTE</name>
<accession>A0A148KKA3</accession>
<dbReference type="Proteomes" id="UP000070299">
    <property type="component" value="Unassembled WGS sequence"/>
</dbReference>
<evidence type="ECO:0000313" key="2">
    <source>
        <dbReference type="EMBL" id="KXI26709.1"/>
    </source>
</evidence>
<dbReference type="AlphaFoldDB" id="A0A148KKA3"/>
<keyword evidence="1" id="KW-1133">Transmembrane helix</keyword>
<reference evidence="3" key="1">
    <citation type="submission" date="2016-02" db="EMBL/GenBank/DDBJ databases">
        <authorList>
            <person name="Schultz-Johansen M."/>
            <person name="Glaring M.A."/>
            <person name="Bech P.K."/>
            <person name="Stougaard P."/>
        </authorList>
    </citation>
    <scope>NUCLEOTIDE SEQUENCE [LARGE SCALE GENOMIC DNA]</scope>
    <source>
        <strain evidence="3">S66</strain>
    </source>
</reference>